<organism evidence="2 3">
    <name type="scientific">Micromonospora echinospora</name>
    <name type="common">Micromonospora purpurea</name>
    <dbReference type="NCBI Taxonomy" id="1877"/>
    <lineage>
        <taxon>Bacteria</taxon>
        <taxon>Bacillati</taxon>
        <taxon>Actinomycetota</taxon>
        <taxon>Actinomycetes</taxon>
        <taxon>Micromonosporales</taxon>
        <taxon>Micromonosporaceae</taxon>
        <taxon>Micromonospora</taxon>
    </lineage>
</organism>
<evidence type="ECO:0000256" key="1">
    <source>
        <dbReference type="SAM" id="SignalP"/>
    </source>
</evidence>
<keyword evidence="1" id="KW-0732">Signal</keyword>
<comment type="caution">
    <text evidence="2">The sequence shown here is derived from an EMBL/GenBank/DDBJ whole genome shotgun (WGS) entry which is preliminary data.</text>
</comment>
<dbReference type="EMBL" id="JACHJC010000001">
    <property type="protein sequence ID" value="MBB5111098.1"/>
    <property type="molecule type" value="Genomic_DNA"/>
</dbReference>
<proteinExistence type="predicted"/>
<feature type="chain" id="PRO_5046579977" evidence="1">
    <location>
        <begin position="33"/>
        <end position="54"/>
    </location>
</feature>
<dbReference type="InterPro" id="IPR006311">
    <property type="entry name" value="TAT_signal"/>
</dbReference>
<keyword evidence="3" id="KW-1185">Reference proteome</keyword>
<name>A0ABR6M6U4_MICEC</name>
<gene>
    <name evidence="2" type="ORF">FHU28_000937</name>
</gene>
<dbReference type="GeneID" id="300291532"/>
<evidence type="ECO:0000313" key="3">
    <source>
        <dbReference type="Proteomes" id="UP000618986"/>
    </source>
</evidence>
<feature type="signal peptide" evidence="1">
    <location>
        <begin position="1"/>
        <end position="32"/>
    </location>
</feature>
<protein>
    <submittedName>
        <fullName evidence="2">Uncharacterized protein</fullName>
    </submittedName>
</protein>
<accession>A0ABR6M6U4</accession>
<dbReference type="PROSITE" id="PS51318">
    <property type="entry name" value="TAT"/>
    <property type="match status" value="1"/>
</dbReference>
<reference evidence="2 3" key="1">
    <citation type="submission" date="2020-08" db="EMBL/GenBank/DDBJ databases">
        <title>Sequencing the genomes of 1000 actinobacteria strains.</title>
        <authorList>
            <person name="Klenk H.-P."/>
        </authorList>
    </citation>
    <scope>NUCLEOTIDE SEQUENCE [LARGE SCALE GENOMIC DNA]</scope>
    <source>
        <strain evidence="2 3">DSM 43036</strain>
    </source>
</reference>
<evidence type="ECO:0000313" key="2">
    <source>
        <dbReference type="EMBL" id="MBB5111098.1"/>
    </source>
</evidence>
<dbReference type="RefSeq" id="WP_184681250.1">
    <property type="nucleotide sequence ID" value="NZ_JACHJC010000001.1"/>
</dbReference>
<sequence length="54" mass="5579">MTDAPVPRTRRAFRRRALLVLAPLAAGGLALAAGPRPAAAATTAPECLADLLER</sequence>
<dbReference type="Proteomes" id="UP000618986">
    <property type="component" value="Unassembled WGS sequence"/>
</dbReference>